<dbReference type="Pfam" id="PF12781">
    <property type="entry name" value="AAA_9"/>
    <property type="match status" value="1"/>
</dbReference>
<gene>
    <name evidence="4" type="ORF">BOX15_Mlig021386g1</name>
</gene>
<dbReference type="GO" id="GO:0007018">
    <property type="term" value="P:microtubule-based movement"/>
    <property type="evidence" value="ECO:0007669"/>
    <property type="project" value="InterPro"/>
</dbReference>
<feature type="compositionally biased region" description="Polar residues" evidence="2">
    <location>
        <begin position="100"/>
        <end position="123"/>
    </location>
</feature>
<feature type="domain" description="Dynein heavy chain ATP-binding dynein motor region" evidence="3">
    <location>
        <begin position="3"/>
        <end position="48"/>
    </location>
</feature>
<sequence length="152" mass="17183">MKIAAGKKKIKELEDEILRLLNEAQGSLLDDEQLVNTLQTSKSTSAEVTEQLAVSEKTEARLTRLARATVRYACLHFVLRHERHGQDRPDVPVLAGRLHQSLQAQHRPQSAKSAPRGANQQLERSPHLRRVQVHLPRPFREAQAAVLLPDDR</sequence>
<evidence type="ECO:0000313" key="5">
    <source>
        <dbReference type="Proteomes" id="UP000215902"/>
    </source>
</evidence>
<dbReference type="InterPro" id="IPR035706">
    <property type="entry name" value="AAA_9"/>
</dbReference>
<dbReference type="InterPro" id="IPR026983">
    <property type="entry name" value="DHC"/>
</dbReference>
<dbReference type="Proteomes" id="UP000215902">
    <property type="component" value="Unassembled WGS sequence"/>
</dbReference>
<reference evidence="4 5" key="1">
    <citation type="submission" date="2017-06" db="EMBL/GenBank/DDBJ databases">
        <title>A platform for efficient transgenesis in Macrostomum lignano, a flatworm model organism for stem cell research.</title>
        <authorList>
            <person name="Berezikov E."/>
        </authorList>
    </citation>
    <scope>NUCLEOTIDE SEQUENCE [LARGE SCALE GENOMIC DNA]</scope>
    <source>
        <strain evidence="4">DV1</strain>
        <tissue evidence="4">Whole organism</tissue>
    </source>
</reference>
<dbReference type="PANTHER" id="PTHR22878:SF70">
    <property type="entry name" value="DYNEIN HEAVY CHAIN 2, AXONEMAL"/>
    <property type="match status" value="1"/>
</dbReference>
<dbReference type="Gene3D" id="6.10.140.1060">
    <property type="match status" value="1"/>
</dbReference>
<comment type="caution">
    <text evidence="4">The sequence shown here is derived from an EMBL/GenBank/DDBJ whole genome shotgun (WGS) entry which is preliminary data.</text>
</comment>
<feature type="coiled-coil region" evidence="1">
    <location>
        <begin position="3"/>
        <end position="30"/>
    </location>
</feature>
<evidence type="ECO:0000256" key="2">
    <source>
        <dbReference type="SAM" id="MobiDB-lite"/>
    </source>
</evidence>
<proteinExistence type="predicted"/>
<dbReference type="AlphaFoldDB" id="A0A267GWH1"/>
<keyword evidence="5" id="KW-1185">Reference proteome</keyword>
<dbReference type="OrthoDB" id="10251809at2759"/>
<evidence type="ECO:0000259" key="3">
    <source>
        <dbReference type="Pfam" id="PF12781"/>
    </source>
</evidence>
<evidence type="ECO:0000256" key="1">
    <source>
        <dbReference type="SAM" id="Coils"/>
    </source>
</evidence>
<dbReference type="GO" id="GO:0030286">
    <property type="term" value="C:dynein complex"/>
    <property type="evidence" value="ECO:0007669"/>
    <property type="project" value="InterPro"/>
</dbReference>
<protein>
    <recommendedName>
        <fullName evidence="3">Dynein heavy chain ATP-binding dynein motor region domain-containing protein</fullName>
    </recommendedName>
</protein>
<accession>A0A267GWH1</accession>
<organism evidence="4 5">
    <name type="scientific">Macrostomum lignano</name>
    <dbReference type="NCBI Taxonomy" id="282301"/>
    <lineage>
        <taxon>Eukaryota</taxon>
        <taxon>Metazoa</taxon>
        <taxon>Spiralia</taxon>
        <taxon>Lophotrochozoa</taxon>
        <taxon>Platyhelminthes</taxon>
        <taxon>Rhabditophora</taxon>
        <taxon>Macrostomorpha</taxon>
        <taxon>Macrostomida</taxon>
        <taxon>Macrostomidae</taxon>
        <taxon>Macrostomum</taxon>
    </lineage>
</organism>
<name>A0A267GWH1_9PLAT</name>
<keyword evidence="1" id="KW-0175">Coiled coil</keyword>
<dbReference type="PANTHER" id="PTHR22878">
    <property type="entry name" value="DYNEIN HEAVY CHAIN 6, AXONEMAL-LIKE-RELATED"/>
    <property type="match status" value="1"/>
</dbReference>
<dbReference type="EMBL" id="NIVC01000111">
    <property type="protein sequence ID" value="PAA90370.1"/>
    <property type="molecule type" value="Genomic_DNA"/>
</dbReference>
<dbReference type="GO" id="GO:0051959">
    <property type="term" value="F:dynein light intermediate chain binding"/>
    <property type="evidence" value="ECO:0007669"/>
    <property type="project" value="InterPro"/>
</dbReference>
<feature type="region of interest" description="Disordered" evidence="2">
    <location>
        <begin position="98"/>
        <end position="130"/>
    </location>
</feature>
<evidence type="ECO:0000313" key="4">
    <source>
        <dbReference type="EMBL" id="PAA90370.1"/>
    </source>
</evidence>
<dbReference type="GO" id="GO:0045505">
    <property type="term" value="F:dynein intermediate chain binding"/>
    <property type="evidence" value="ECO:0007669"/>
    <property type="project" value="InterPro"/>
</dbReference>
<dbReference type="STRING" id="282301.A0A267GWH1"/>